<comment type="similarity">
    <text evidence="2 7">Belongs to the CobB/CobQ family. CobQ subfamily.</text>
</comment>
<evidence type="ECO:0000256" key="8">
    <source>
        <dbReference type="SAM" id="MobiDB-lite"/>
    </source>
</evidence>
<dbReference type="InterPro" id="IPR027417">
    <property type="entry name" value="P-loop_NTPase"/>
</dbReference>
<sequence>MTASLPAPEPAPLAPATPATPCPPLPQIEVPLLDAAVPKRARCLMIQGTSSDVGKSLLVAGLCRAYTRRGIAVRPFKAQNMSNNAAVSVDSDLPPGPDGEIRRGEIGRAQALQARACKLPPSIHMNPVLLKPQAYVGSQVVLRGRALGNWPARHYHELKPTLLPAVLDSLRRTAAEADLVIVEGAGSGTEVYLRHCDITNMKLAELADLPVVVLTDNDRGGAIAAVVGTHVLHTEEERARIVGYIVNKFRGDFSLYEPGCRVISEQTGWPLLGVVRWFDAAGRLPAEDALALEKPAVGEGRGLTVVVPQLSRVANFDDLDPLAAEPGVAVRWVRSGQPIPADADVVLLPGSKTTRADLALLRREGWDIDIRAHVRRGGRVVGLCAGFQMLGRVVRDPLGIEGDPGETAGLGLLDIETTIGDDKRLIDIDRIDRVSGERVTGYEMHMGRTQGPGLERPWLRLVDGEGRETPEGAVSADGRVMGAYVHGLFAADGFRRHWLAQLGAQISALDFEAQVEATLEALADHVEANLDLDALLALAR</sequence>
<evidence type="ECO:0000256" key="7">
    <source>
        <dbReference type="HAMAP-Rule" id="MF_00028"/>
    </source>
</evidence>
<dbReference type="PROSITE" id="PS51274">
    <property type="entry name" value="GATASE_COBBQ"/>
    <property type="match status" value="1"/>
</dbReference>
<feature type="compositionally biased region" description="Pro residues" evidence="8">
    <location>
        <begin position="7"/>
        <end position="20"/>
    </location>
</feature>
<dbReference type="RefSeq" id="WP_322741712.1">
    <property type="nucleotide sequence ID" value="NZ_JACIGE010000011.1"/>
</dbReference>
<comment type="caution">
    <text evidence="11">The sequence shown here is derived from an EMBL/GenBank/DDBJ whole genome shotgun (WGS) entry which is preliminary data.</text>
</comment>
<dbReference type="PANTHER" id="PTHR21343">
    <property type="entry name" value="DETHIOBIOTIN SYNTHETASE"/>
    <property type="match status" value="1"/>
</dbReference>
<dbReference type="Proteomes" id="UP000587070">
    <property type="component" value="Unassembled WGS sequence"/>
</dbReference>
<dbReference type="GO" id="GO:0009236">
    <property type="term" value="P:cobalamin biosynthetic process"/>
    <property type="evidence" value="ECO:0007669"/>
    <property type="project" value="UniProtKB-UniRule"/>
</dbReference>
<feature type="domain" description="CobQ/CobB/MinD/ParA nucleotide binding" evidence="9">
    <location>
        <begin position="44"/>
        <end position="288"/>
    </location>
</feature>
<dbReference type="AlphaFoldDB" id="A0A840G9K8"/>
<evidence type="ECO:0000259" key="9">
    <source>
        <dbReference type="Pfam" id="PF01656"/>
    </source>
</evidence>
<evidence type="ECO:0000313" key="11">
    <source>
        <dbReference type="EMBL" id="MBB4248545.1"/>
    </source>
</evidence>
<keyword evidence="12" id="KW-1185">Reference proteome</keyword>
<accession>A0A840G9K8</accession>
<reference evidence="11 12" key="1">
    <citation type="submission" date="2020-08" db="EMBL/GenBank/DDBJ databases">
        <title>Genome sequencing of Purple Non-Sulfur Bacteria from various extreme environments.</title>
        <authorList>
            <person name="Mayer M."/>
        </authorList>
    </citation>
    <scope>NUCLEOTIDE SEQUENCE [LARGE SCALE GENOMIC DNA]</scope>
    <source>
        <strain evidence="11 12">2761</strain>
    </source>
</reference>
<name>A0A840G9K8_RHOTE</name>
<evidence type="ECO:0000256" key="2">
    <source>
        <dbReference type="ARBA" id="ARBA00006205"/>
    </source>
</evidence>
<dbReference type="GO" id="GO:0016874">
    <property type="term" value="F:ligase activity"/>
    <property type="evidence" value="ECO:0007669"/>
    <property type="project" value="UniProtKB-KW"/>
</dbReference>
<dbReference type="HAMAP" id="MF_00028">
    <property type="entry name" value="CobQ"/>
    <property type="match status" value="1"/>
</dbReference>
<comment type="function">
    <text evidence="6 7">Catalyzes amidations at positions B, D, E, and G on adenosylcobyrinic A,C-diamide. NH(2) groups are provided by glutamine, and one molecule of ATP is hydrogenolyzed for each amidation.</text>
</comment>
<dbReference type="UniPathway" id="UPA00148"/>
<gene>
    <name evidence="7" type="primary">cobQ</name>
    <name evidence="11" type="ORF">GGD90_002937</name>
</gene>
<organism evidence="11 12">
    <name type="scientific">Rhodocyclus tenuis</name>
    <name type="common">Rhodospirillum tenue</name>
    <dbReference type="NCBI Taxonomy" id="1066"/>
    <lineage>
        <taxon>Bacteria</taxon>
        <taxon>Pseudomonadati</taxon>
        <taxon>Pseudomonadota</taxon>
        <taxon>Betaproteobacteria</taxon>
        <taxon>Rhodocyclales</taxon>
        <taxon>Rhodocyclaceae</taxon>
        <taxon>Rhodocyclus</taxon>
    </lineage>
</organism>
<dbReference type="InterPro" id="IPR004459">
    <property type="entry name" value="CobQ_synth"/>
</dbReference>
<protein>
    <recommendedName>
        <fullName evidence="3 7">Cobyric acid synthase</fullName>
    </recommendedName>
</protein>
<dbReference type="InterPro" id="IPR011698">
    <property type="entry name" value="GATase_3"/>
</dbReference>
<evidence type="ECO:0000256" key="1">
    <source>
        <dbReference type="ARBA" id="ARBA00004953"/>
    </source>
</evidence>
<dbReference type="SUPFAM" id="SSF52540">
    <property type="entry name" value="P-loop containing nucleoside triphosphate hydrolases"/>
    <property type="match status" value="1"/>
</dbReference>
<feature type="active site" evidence="7">
    <location>
        <position position="486"/>
    </location>
</feature>
<dbReference type="NCBIfam" id="NF001989">
    <property type="entry name" value="PRK00784.1"/>
    <property type="match status" value="1"/>
</dbReference>
<evidence type="ECO:0000259" key="10">
    <source>
        <dbReference type="Pfam" id="PF07685"/>
    </source>
</evidence>
<keyword evidence="11" id="KW-0436">Ligase</keyword>
<evidence type="ECO:0000313" key="12">
    <source>
        <dbReference type="Proteomes" id="UP000587070"/>
    </source>
</evidence>
<evidence type="ECO:0000256" key="3">
    <source>
        <dbReference type="ARBA" id="ARBA00019833"/>
    </source>
</evidence>
<dbReference type="Gene3D" id="3.40.50.300">
    <property type="entry name" value="P-loop containing nucleotide triphosphate hydrolases"/>
    <property type="match status" value="1"/>
</dbReference>
<dbReference type="SUPFAM" id="SSF52317">
    <property type="entry name" value="Class I glutamine amidotransferase-like"/>
    <property type="match status" value="1"/>
</dbReference>
<feature type="region of interest" description="Disordered" evidence="8">
    <location>
        <begin position="1"/>
        <end position="20"/>
    </location>
</feature>
<dbReference type="Gene3D" id="3.40.50.880">
    <property type="match status" value="1"/>
</dbReference>
<feature type="active site" description="Nucleophile" evidence="7">
    <location>
        <position position="384"/>
    </location>
</feature>
<dbReference type="InterPro" id="IPR029062">
    <property type="entry name" value="Class_I_gatase-like"/>
</dbReference>
<dbReference type="InterPro" id="IPR002586">
    <property type="entry name" value="CobQ/CobB/MinD/ParA_Nub-bd_dom"/>
</dbReference>
<dbReference type="CDD" id="cd01750">
    <property type="entry name" value="GATase1_CobQ"/>
    <property type="match status" value="1"/>
</dbReference>
<dbReference type="Pfam" id="PF07685">
    <property type="entry name" value="GATase_3"/>
    <property type="match status" value="1"/>
</dbReference>
<proteinExistence type="inferred from homology"/>
<comment type="pathway">
    <text evidence="1 7">Cofactor biosynthesis; adenosylcobalamin biosynthesis.</text>
</comment>
<dbReference type="NCBIfam" id="TIGR00313">
    <property type="entry name" value="cobQ"/>
    <property type="match status" value="1"/>
</dbReference>
<dbReference type="GO" id="GO:0015420">
    <property type="term" value="F:ABC-type vitamin B12 transporter activity"/>
    <property type="evidence" value="ECO:0007669"/>
    <property type="project" value="UniProtKB-UniRule"/>
</dbReference>
<dbReference type="InterPro" id="IPR033949">
    <property type="entry name" value="CobQ_GATase1"/>
</dbReference>
<keyword evidence="5 7" id="KW-0315">Glutamine amidotransferase</keyword>
<keyword evidence="4 7" id="KW-0169">Cobalamin biosynthesis</keyword>
<evidence type="ECO:0000256" key="5">
    <source>
        <dbReference type="ARBA" id="ARBA00022962"/>
    </source>
</evidence>
<evidence type="ECO:0000256" key="4">
    <source>
        <dbReference type="ARBA" id="ARBA00022573"/>
    </source>
</evidence>
<dbReference type="PANTHER" id="PTHR21343:SF1">
    <property type="entry name" value="COBYRIC ACID SYNTHASE"/>
    <property type="match status" value="1"/>
</dbReference>
<evidence type="ECO:0000256" key="6">
    <source>
        <dbReference type="ARBA" id="ARBA00025166"/>
    </source>
</evidence>
<dbReference type="Pfam" id="PF01656">
    <property type="entry name" value="CbiA"/>
    <property type="match status" value="1"/>
</dbReference>
<dbReference type="EMBL" id="JACIGE010000011">
    <property type="protein sequence ID" value="MBB4248545.1"/>
    <property type="molecule type" value="Genomic_DNA"/>
</dbReference>
<feature type="domain" description="CobB/CobQ-like glutamine amidotransferase" evidence="10">
    <location>
        <begin position="304"/>
        <end position="492"/>
    </location>
</feature>